<dbReference type="EMBL" id="DXEM01000019">
    <property type="protein sequence ID" value="HIX67719.1"/>
    <property type="molecule type" value="Genomic_DNA"/>
</dbReference>
<keyword evidence="3" id="KW-0378">Hydrolase</keyword>
<sequence length="271" mass="31323">MKKIGLAQVDSSADWKENIKKADKYAREAARQQVKLLLFPEYFMTYYPLRDGSYQGKGQKIDGEFVQEMRNIGKRYGIWMAFGMNEIGEEKGRSYNTIIVSDSEGNQRGFYRKAHLFDAYQWKESKQTIPGDQIFQPIDSPIGRLGIGTCYDLRFPELARLEALEGTEMMLYPSAWVSGEGKFMQWKVLLQARAIENEMYVFGCCHCGEHYMGRSLGFDPYGREILRGGLGEGLLVGEIELDQIDRARQENPVFTNRRKDLYQLFRIDTVH</sequence>
<dbReference type="PANTHER" id="PTHR23088">
    <property type="entry name" value="NITRILASE-RELATED"/>
    <property type="match status" value="1"/>
</dbReference>
<comment type="caution">
    <text evidence="3">The sequence shown here is derived from an EMBL/GenBank/DDBJ whole genome shotgun (WGS) entry which is preliminary data.</text>
</comment>
<proteinExistence type="inferred from homology"/>
<dbReference type="PROSITE" id="PS01227">
    <property type="entry name" value="UPF0012"/>
    <property type="match status" value="1"/>
</dbReference>
<evidence type="ECO:0000259" key="2">
    <source>
        <dbReference type="PROSITE" id="PS50263"/>
    </source>
</evidence>
<comment type="similarity">
    <text evidence="1">Belongs to the carbon-nitrogen hydrolase superfamily. NIT1/NIT2 family.</text>
</comment>
<dbReference type="PROSITE" id="PS50263">
    <property type="entry name" value="CN_HYDROLASE"/>
    <property type="match status" value="1"/>
</dbReference>
<feature type="domain" description="CN hydrolase" evidence="2">
    <location>
        <begin position="2"/>
        <end position="241"/>
    </location>
</feature>
<dbReference type="SUPFAM" id="SSF56317">
    <property type="entry name" value="Carbon-nitrogen hydrolase"/>
    <property type="match status" value="1"/>
</dbReference>
<organism evidence="3 4">
    <name type="scientific">Candidatus Anaerostipes excrementavium</name>
    <dbReference type="NCBI Taxonomy" id="2838463"/>
    <lineage>
        <taxon>Bacteria</taxon>
        <taxon>Bacillati</taxon>
        <taxon>Bacillota</taxon>
        <taxon>Clostridia</taxon>
        <taxon>Lachnospirales</taxon>
        <taxon>Lachnospiraceae</taxon>
        <taxon>Anaerostipes</taxon>
    </lineage>
</organism>
<dbReference type="InterPro" id="IPR036526">
    <property type="entry name" value="C-N_Hydrolase_sf"/>
</dbReference>
<name>A0A9D1WV07_9FIRM</name>
<evidence type="ECO:0000256" key="1">
    <source>
        <dbReference type="ARBA" id="ARBA00010613"/>
    </source>
</evidence>
<dbReference type="InterPro" id="IPR001110">
    <property type="entry name" value="UPF0012_CS"/>
</dbReference>
<gene>
    <name evidence="3" type="ORF">H9735_06270</name>
</gene>
<reference evidence="3" key="1">
    <citation type="journal article" date="2021" name="PeerJ">
        <title>Extensive microbial diversity within the chicken gut microbiome revealed by metagenomics and culture.</title>
        <authorList>
            <person name="Gilroy R."/>
            <person name="Ravi A."/>
            <person name="Getino M."/>
            <person name="Pursley I."/>
            <person name="Horton D.L."/>
            <person name="Alikhan N.F."/>
            <person name="Baker D."/>
            <person name="Gharbi K."/>
            <person name="Hall N."/>
            <person name="Watson M."/>
            <person name="Adriaenssens E.M."/>
            <person name="Foster-Nyarko E."/>
            <person name="Jarju S."/>
            <person name="Secka A."/>
            <person name="Antonio M."/>
            <person name="Oren A."/>
            <person name="Chaudhuri R.R."/>
            <person name="La Ragione R."/>
            <person name="Hildebrand F."/>
            <person name="Pallen M.J."/>
        </authorList>
    </citation>
    <scope>NUCLEOTIDE SEQUENCE</scope>
    <source>
        <strain evidence="3">CHK191-13928</strain>
    </source>
</reference>
<evidence type="ECO:0000313" key="3">
    <source>
        <dbReference type="EMBL" id="HIX67719.1"/>
    </source>
</evidence>
<evidence type="ECO:0000313" key="4">
    <source>
        <dbReference type="Proteomes" id="UP000886721"/>
    </source>
</evidence>
<dbReference type="PANTHER" id="PTHR23088:SF27">
    <property type="entry name" value="DEAMINATED GLUTATHIONE AMIDASE"/>
    <property type="match status" value="1"/>
</dbReference>
<dbReference type="Proteomes" id="UP000886721">
    <property type="component" value="Unassembled WGS sequence"/>
</dbReference>
<dbReference type="GO" id="GO:0016787">
    <property type="term" value="F:hydrolase activity"/>
    <property type="evidence" value="ECO:0007669"/>
    <property type="project" value="UniProtKB-KW"/>
</dbReference>
<reference evidence="3" key="2">
    <citation type="submission" date="2021-04" db="EMBL/GenBank/DDBJ databases">
        <authorList>
            <person name="Gilroy R."/>
        </authorList>
    </citation>
    <scope>NUCLEOTIDE SEQUENCE</scope>
    <source>
        <strain evidence="3">CHK191-13928</strain>
    </source>
</reference>
<accession>A0A9D1WV07</accession>
<dbReference type="InterPro" id="IPR003010">
    <property type="entry name" value="C-N_Hydrolase"/>
</dbReference>
<dbReference type="AlphaFoldDB" id="A0A9D1WV07"/>
<dbReference type="CDD" id="cd07581">
    <property type="entry name" value="nitrilase_3"/>
    <property type="match status" value="1"/>
</dbReference>
<protein>
    <submittedName>
        <fullName evidence="3">Carbon-nitrogen hydrolase family protein</fullName>
    </submittedName>
</protein>
<dbReference type="Gene3D" id="3.60.110.10">
    <property type="entry name" value="Carbon-nitrogen hydrolase"/>
    <property type="match status" value="1"/>
</dbReference>
<dbReference type="Pfam" id="PF00795">
    <property type="entry name" value="CN_hydrolase"/>
    <property type="match status" value="1"/>
</dbReference>